<evidence type="ECO:0000313" key="5">
    <source>
        <dbReference type="EMBL" id="MCU6698987.1"/>
    </source>
</evidence>
<feature type="domain" description="GH29D-like beta-sandwich" evidence="4">
    <location>
        <begin position="350"/>
        <end position="416"/>
    </location>
</feature>
<evidence type="ECO:0000256" key="2">
    <source>
        <dbReference type="SAM" id="MobiDB-lite"/>
    </source>
</evidence>
<feature type="transmembrane region" description="Helical" evidence="3">
    <location>
        <begin position="128"/>
        <end position="149"/>
    </location>
</feature>
<dbReference type="InterPro" id="IPR019734">
    <property type="entry name" value="TPR_rpt"/>
</dbReference>
<organism evidence="5 6">
    <name type="scientific">Dorea ammoniilytica</name>
    <dbReference type="NCBI Taxonomy" id="2981788"/>
    <lineage>
        <taxon>Bacteria</taxon>
        <taxon>Bacillati</taxon>
        <taxon>Bacillota</taxon>
        <taxon>Clostridia</taxon>
        <taxon>Lachnospirales</taxon>
        <taxon>Lachnospiraceae</taxon>
        <taxon>Dorea</taxon>
    </lineage>
</organism>
<proteinExistence type="predicted"/>
<feature type="region of interest" description="Disordered" evidence="2">
    <location>
        <begin position="373"/>
        <end position="393"/>
    </location>
</feature>
<dbReference type="Gene3D" id="1.25.40.10">
    <property type="entry name" value="Tetratricopeptide repeat domain"/>
    <property type="match status" value="1"/>
</dbReference>
<dbReference type="SUPFAM" id="SSF48452">
    <property type="entry name" value="TPR-like"/>
    <property type="match status" value="1"/>
</dbReference>
<dbReference type="InterPro" id="IPR011990">
    <property type="entry name" value="TPR-like_helical_dom_sf"/>
</dbReference>
<comment type="caution">
    <text evidence="5">The sequence shown here is derived from an EMBL/GenBank/DDBJ whole genome shotgun (WGS) entry which is preliminary data.</text>
</comment>
<feature type="repeat" description="TPR" evidence="1">
    <location>
        <begin position="151"/>
        <end position="184"/>
    </location>
</feature>
<keyword evidence="6" id="KW-1185">Reference proteome</keyword>
<name>A0ABT2S333_9FIRM</name>
<feature type="compositionally biased region" description="Low complexity" evidence="2">
    <location>
        <begin position="74"/>
        <end position="91"/>
    </location>
</feature>
<dbReference type="Proteomes" id="UP001207605">
    <property type="component" value="Unassembled WGS sequence"/>
</dbReference>
<evidence type="ECO:0000256" key="1">
    <source>
        <dbReference type="PROSITE-ProRule" id="PRU00339"/>
    </source>
</evidence>
<feature type="compositionally biased region" description="Basic and acidic residues" evidence="2">
    <location>
        <begin position="95"/>
        <end position="111"/>
    </location>
</feature>
<gene>
    <name evidence="5" type="ORF">OCV65_01835</name>
</gene>
<reference evidence="5 6" key="1">
    <citation type="journal article" date="2021" name="ISME Commun">
        <title>Automated analysis of genomic sequences facilitates high-throughput and comprehensive description of bacteria.</title>
        <authorList>
            <person name="Hitch T.C.A."/>
        </authorList>
    </citation>
    <scope>NUCLEOTIDE SEQUENCE [LARGE SCALE GENOMIC DNA]</scope>
    <source>
        <strain evidence="5 6">Sanger_02</strain>
    </source>
</reference>
<dbReference type="Pfam" id="PF13290">
    <property type="entry name" value="CHB_HEX_C_1"/>
    <property type="match status" value="1"/>
</dbReference>
<dbReference type="SMART" id="SM00028">
    <property type="entry name" value="TPR"/>
    <property type="match status" value="2"/>
</dbReference>
<sequence length="423" mass="47298">MRCRRCGAEMPEGALRCEECGAEIRIVPDYNPLDDVLAAQVKGAIDGSDTPLDDYDYQTSTIPTARRNSGTRGGQSSRRTSSGQRRTSSGQRRPKREDRSRRQLTPQEERRRRVARKKALKKKKRKRALLLTGIFLVILVIAGLIMYQFSYNGYVKKGYKALSSKDYTEAETQFKKAIKKKPKKAEAYEGLSELYIEQNESDKAEEILLSAVDKYSDSVDVYKACFKFYEDTKNQGEIPLILDGAKSSVADQLTEYASDSPEFSLDDSESFDDVQQLSLTTTEKNIYYTDDGSDPFSSKTRIKYEKPIQISEGETEIKAVSVNANGIPSLTVSKTYEVELPIEDAPAVSPSTGQYDTDTKISIVVPDGYTAYYTTDGSTPDEDSEEYTDPISMPEGTTIFKAVLVNGKGRLSGVTTRNYERTE</sequence>
<dbReference type="Pfam" id="PF14559">
    <property type="entry name" value="TPR_19"/>
    <property type="match status" value="1"/>
</dbReference>
<protein>
    <submittedName>
        <fullName evidence="5">Chitobiase/beta-hexosaminidase C-terminal domain-containing protein</fullName>
    </submittedName>
</protein>
<evidence type="ECO:0000259" key="4">
    <source>
        <dbReference type="Pfam" id="PF13290"/>
    </source>
</evidence>
<dbReference type="EMBL" id="JAOQJV010000001">
    <property type="protein sequence ID" value="MCU6698987.1"/>
    <property type="molecule type" value="Genomic_DNA"/>
</dbReference>
<evidence type="ECO:0000313" key="6">
    <source>
        <dbReference type="Proteomes" id="UP001207605"/>
    </source>
</evidence>
<dbReference type="PROSITE" id="PS50005">
    <property type="entry name" value="TPR"/>
    <property type="match status" value="1"/>
</dbReference>
<keyword evidence="1" id="KW-0802">TPR repeat</keyword>
<feature type="region of interest" description="Disordered" evidence="2">
    <location>
        <begin position="48"/>
        <end position="120"/>
    </location>
</feature>
<feature type="compositionally biased region" description="Acidic residues" evidence="2">
    <location>
        <begin position="379"/>
        <end position="388"/>
    </location>
</feature>
<feature type="compositionally biased region" description="Polar residues" evidence="2">
    <location>
        <begin position="57"/>
        <end position="68"/>
    </location>
</feature>
<keyword evidence="3" id="KW-1133">Transmembrane helix</keyword>
<dbReference type="InterPro" id="IPR059177">
    <property type="entry name" value="GH29D-like_dom"/>
</dbReference>
<dbReference type="Pfam" id="PF13287">
    <property type="entry name" value="Fn3_assoc"/>
    <property type="match status" value="1"/>
</dbReference>
<dbReference type="RefSeq" id="WP_262580732.1">
    <property type="nucleotide sequence ID" value="NZ_JAOQJV010000001.1"/>
</dbReference>
<dbReference type="InterPro" id="IPR026876">
    <property type="entry name" value="Fn3_assoc_repeat"/>
</dbReference>
<evidence type="ECO:0000256" key="3">
    <source>
        <dbReference type="SAM" id="Phobius"/>
    </source>
</evidence>
<keyword evidence="3" id="KW-0472">Membrane</keyword>
<accession>A0ABT2S333</accession>
<keyword evidence="3" id="KW-0812">Transmembrane</keyword>